<reference evidence="1 2" key="1">
    <citation type="submission" date="2018-10" db="EMBL/GenBank/DDBJ databases">
        <title>Co-occurring genomic capacity for anaerobic methane metabolism and dissimilatory sulfite reduction discovered in the Korarchaeota.</title>
        <authorList>
            <person name="Mckay L.J."/>
            <person name="Dlakic M."/>
            <person name="Fields M.W."/>
            <person name="Delmont T.O."/>
            <person name="Eren A.M."/>
            <person name="Jay Z.J."/>
            <person name="Klingelsmith K.B."/>
            <person name="Rusch D.B."/>
            <person name="Inskeep W.P."/>
        </authorList>
    </citation>
    <scope>NUCLEOTIDE SEQUENCE [LARGE SCALE GENOMIC DNA]</scope>
    <source>
        <strain evidence="1 2">WS</strain>
    </source>
</reference>
<accession>A0A429G6V9</accession>
<sequence>MRNLRFHELMNSLKGNSGSLDGTILPELNLALEGSQGSYRVYTTEVITGIPPSDIGSISFHLPASKISALGADPKFAFGSFFIPEGHRGVVEDFEREARRYGSRTGSKIVRGRRALAIVSMRGEAREIILPTNVKIGDYIALIGVPGAEFLYLISNKKPELFKRLGMEDSIWRWKRALWMLTCIDAVRTLLTISRVNGLLCVDSRGILESLNKLADISGTGFIISRNRIIFPPELMRIATQMDLDPLELPSSGVTLAAIPKHVQVNQIGEILEIHGYWVSFIGNIAREVRVIS</sequence>
<dbReference type="GO" id="GO:0051604">
    <property type="term" value="P:protein maturation"/>
    <property type="evidence" value="ECO:0007669"/>
    <property type="project" value="TreeGrafter"/>
</dbReference>
<dbReference type="EMBL" id="RCOR01000018">
    <property type="protein sequence ID" value="RSN69533.1"/>
    <property type="molecule type" value="Genomic_DNA"/>
</dbReference>
<dbReference type="InterPro" id="IPR011854">
    <property type="entry name" value="HypE"/>
</dbReference>
<comment type="caution">
    <text evidence="1">The sequence shown here is derived from an EMBL/GenBank/DDBJ whole genome shotgun (WGS) entry which is preliminary data.</text>
</comment>
<evidence type="ECO:0000313" key="2">
    <source>
        <dbReference type="Proteomes" id="UP000278149"/>
    </source>
</evidence>
<protein>
    <submittedName>
        <fullName evidence="1">Uncharacterized protein</fullName>
    </submittedName>
</protein>
<gene>
    <name evidence="1" type="ORF">D9Q81_02710</name>
</gene>
<evidence type="ECO:0000313" key="1">
    <source>
        <dbReference type="EMBL" id="RSN69533.1"/>
    </source>
</evidence>
<dbReference type="AlphaFoldDB" id="A0A429G6V9"/>
<dbReference type="Proteomes" id="UP000278149">
    <property type="component" value="Unassembled WGS sequence"/>
</dbReference>
<organism evidence="1 2">
    <name type="scientific">Candidatus Korarchaeum cryptofilum</name>
    <dbReference type="NCBI Taxonomy" id="498846"/>
    <lineage>
        <taxon>Archaea</taxon>
        <taxon>Thermoproteota</taxon>
        <taxon>Candidatus Korarchaeia</taxon>
        <taxon>Candidatus Korarchaeales</taxon>
        <taxon>Candidatus Korarchaeaceae</taxon>
        <taxon>Candidatus Korarchaeum</taxon>
    </lineage>
</organism>
<proteinExistence type="predicted"/>
<dbReference type="Gene3D" id="3.90.650.10">
    <property type="entry name" value="PurM-like C-terminal domain"/>
    <property type="match status" value="1"/>
</dbReference>
<name>A0A429G6V9_9CREN</name>
<dbReference type="PANTHER" id="PTHR30303:SF4">
    <property type="entry name" value="HYDROGENASE EXPRESSION_FORMATION PROTEIN HYPE"/>
    <property type="match status" value="1"/>
</dbReference>
<dbReference type="InterPro" id="IPR036676">
    <property type="entry name" value="PurM-like_C_sf"/>
</dbReference>
<dbReference type="PANTHER" id="PTHR30303">
    <property type="entry name" value="HYDROGENASE ISOENZYMES FORMATION PROTEIN HYPE"/>
    <property type="match status" value="1"/>
</dbReference>
<dbReference type="SUPFAM" id="SSF56042">
    <property type="entry name" value="PurM C-terminal domain-like"/>
    <property type="match status" value="1"/>
</dbReference>